<dbReference type="Proteomes" id="UP001286313">
    <property type="component" value="Unassembled WGS sequence"/>
</dbReference>
<reference evidence="1" key="1">
    <citation type="submission" date="2023-10" db="EMBL/GenBank/DDBJ databases">
        <title>Genome assemblies of two species of porcelain crab, Petrolisthes cinctipes and Petrolisthes manimaculis (Anomura: Porcellanidae).</title>
        <authorList>
            <person name="Angst P."/>
        </authorList>
    </citation>
    <scope>NUCLEOTIDE SEQUENCE</scope>
    <source>
        <strain evidence="1">PB745_01</strain>
        <tissue evidence="1">Gill</tissue>
    </source>
</reference>
<evidence type="ECO:0000313" key="1">
    <source>
        <dbReference type="EMBL" id="KAK3860061.1"/>
    </source>
</evidence>
<evidence type="ECO:0000313" key="2">
    <source>
        <dbReference type="Proteomes" id="UP001286313"/>
    </source>
</evidence>
<dbReference type="AlphaFoldDB" id="A0AAE1JWL8"/>
<organism evidence="1 2">
    <name type="scientific">Petrolisthes cinctipes</name>
    <name type="common">Flat porcelain crab</name>
    <dbReference type="NCBI Taxonomy" id="88211"/>
    <lineage>
        <taxon>Eukaryota</taxon>
        <taxon>Metazoa</taxon>
        <taxon>Ecdysozoa</taxon>
        <taxon>Arthropoda</taxon>
        <taxon>Crustacea</taxon>
        <taxon>Multicrustacea</taxon>
        <taxon>Malacostraca</taxon>
        <taxon>Eumalacostraca</taxon>
        <taxon>Eucarida</taxon>
        <taxon>Decapoda</taxon>
        <taxon>Pleocyemata</taxon>
        <taxon>Anomura</taxon>
        <taxon>Galatheoidea</taxon>
        <taxon>Porcellanidae</taxon>
        <taxon>Petrolisthes</taxon>
    </lineage>
</organism>
<keyword evidence="2" id="KW-1185">Reference proteome</keyword>
<gene>
    <name evidence="1" type="ORF">Pcinc_033866</name>
</gene>
<comment type="caution">
    <text evidence="1">The sequence shown here is derived from an EMBL/GenBank/DDBJ whole genome shotgun (WGS) entry which is preliminary data.</text>
</comment>
<protein>
    <submittedName>
        <fullName evidence="1">Uncharacterized protein</fullName>
    </submittedName>
</protein>
<proteinExistence type="predicted"/>
<accession>A0AAE1JWL8</accession>
<dbReference type="EMBL" id="JAWQEG010004831">
    <property type="protein sequence ID" value="KAK3860061.1"/>
    <property type="molecule type" value="Genomic_DNA"/>
</dbReference>
<sequence length="118" mass="13388">MLMDGKGRVVWDGGFAGTDVVVTGLDSLEHTLTWLQTFTLSTSFMGTHLQKAETGHSHPYFTPPYLLDPPVRCPSLSKTSVRRKERRNLNLNITLNARRHRGHNSLEMERLVTALSQW</sequence>
<name>A0AAE1JWL8_PETCI</name>